<dbReference type="Proteomes" id="UP001059209">
    <property type="component" value="Chromosome"/>
</dbReference>
<dbReference type="EMBL" id="CP104205">
    <property type="protein sequence ID" value="UWX56643.1"/>
    <property type="molecule type" value="Genomic_DNA"/>
</dbReference>
<keyword evidence="10" id="KW-1185">Reference proteome</keyword>
<gene>
    <name evidence="9" type="ORF">NYZ99_17790</name>
</gene>
<evidence type="ECO:0000256" key="7">
    <source>
        <dbReference type="SAM" id="Phobius"/>
    </source>
</evidence>
<evidence type="ECO:0000256" key="2">
    <source>
        <dbReference type="ARBA" id="ARBA00022475"/>
    </source>
</evidence>
<sequence>MSTAQSTQRSKEVGVRKVLGSEKRQLFRQFMAETFIVSGFALLIGASMSFLILPYFNTLFDLELSINGLLNTNFLIFILLVLVSVTLFAGSYPGVLLAELHLFWP</sequence>
<keyword evidence="5 7" id="KW-0472">Membrane</keyword>
<dbReference type="PANTHER" id="PTHR30572:SF4">
    <property type="entry name" value="ABC TRANSPORTER PERMEASE YTRF"/>
    <property type="match status" value="1"/>
</dbReference>
<feature type="transmembrane region" description="Helical" evidence="7">
    <location>
        <begin position="34"/>
        <end position="56"/>
    </location>
</feature>
<reference evidence="9" key="1">
    <citation type="submission" date="2022-09" db="EMBL/GenBank/DDBJ databases">
        <title>Maribacter litopenaei sp. nov., isolated from the intestinal tract of the Pacific White Shrimp, Litopenaeus vannamei.</title>
        <authorList>
            <person name="Kim S.Y."/>
            <person name="Hwang C.Y."/>
        </authorList>
    </citation>
    <scope>NUCLEOTIDE SEQUENCE</scope>
    <source>
        <strain evidence="9">HL-LV01</strain>
    </source>
</reference>
<dbReference type="InterPro" id="IPR050250">
    <property type="entry name" value="Macrolide_Exporter_MacB"/>
</dbReference>
<evidence type="ECO:0000313" key="9">
    <source>
        <dbReference type="EMBL" id="UWX56643.1"/>
    </source>
</evidence>
<dbReference type="PANTHER" id="PTHR30572">
    <property type="entry name" value="MEMBRANE COMPONENT OF TRANSPORTER-RELATED"/>
    <property type="match status" value="1"/>
</dbReference>
<dbReference type="InterPro" id="IPR003838">
    <property type="entry name" value="ABC3_permease_C"/>
</dbReference>
<evidence type="ECO:0000259" key="8">
    <source>
        <dbReference type="Pfam" id="PF02687"/>
    </source>
</evidence>
<proteinExistence type="inferred from homology"/>
<feature type="domain" description="ABC3 transporter permease C-terminal" evidence="8">
    <location>
        <begin position="3"/>
        <end position="96"/>
    </location>
</feature>
<evidence type="ECO:0000256" key="1">
    <source>
        <dbReference type="ARBA" id="ARBA00004651"/>
    </source>
</evidence>
<accession>A0ABY5YCS1</accession>
<keyword evidence="2" id="KW-1003">Cell membrane</keyword>
<evidence type="ECO:0000256" key="4">
    <source>
        <dbReference type="ARBA" id="ARBA00022989"/>
    </source>
</evidence>
<evidence type="ECO:0000313" key="10">
    <source>
        <dbReference type="Proteomes" id="UP001059209"/>
    </source>
</evidence>
<comment type="similarity">
    <text evidence="6">Belongs to the ABC-4 integral membrane protein family.</text>
</comment>
<dbReference type="Pfam" id="PF02687">
    <property type="entry name" value="FtsX"/>
    <property type="match status" value="1"/>
</dbReference>
<organism evidence="9 10">
    <name type="scientific">Maribacter litopenaei</name>
    <dbReference type="NCBI Taxonomy" id="2976127"/>
    <lineage>
        <taxon>Bacteria</taxon>
        <taxon>Pseudomonadati</taxon>
        <taxon>Bacteroidota</taxon>
        <taxon>Flavobacteriia</taxon>
        <taxon>Flavobacteriales</taxon>
        <taxon>Flavobacteriaceae</taxon>
        <taxon>Maribacter</taxon>
    </lineage>
</organism>
<name>A0ABY5YCS1_9FLAO</name>
<keyword evidence="3 7" id="KW-0812">Transmembrane</keyword>
<evidence type="ECO:0000256" key="6">
    <source>
        <dbReference type="ARBA" id="ARBA00038076"/>
    </source>
</evidence>
<protein>
    <submittedName>
        <fullName evidence="9">FtsX-like permease family protein</fullName>
    </submittedName>
</protein>
<comment type="subcellular location">
    <subcellularLocation>
        <location evidence="1">Cell membrane</location>
        <topology evidence="1">Multi-pass membrane protein</topology>
    </subcellularLocation>
</comment>
<keyword evidence="4 7" id="KW-1133">Transmembrane helix</keyword>
<evidence type="ECO:0000256" key="5">
    <source>
        <dbReference type="ARBA" id="ARBA00023136"/>
    </source>
</evidence>
<evidence type="ECO:0000256" key="3">
    <source>
        <dbReference type="ARBA" id="ARBA00022692"/>
    </source>
</evidence>
<feature type="transmembrane region" description="Helical" evidence="7">
    <location>
        <begin position="76"/>
        <end position="98"/>
    </location>
</feature>